<feature type="transmembrane region" description="Helical" evidence="4">
    <location>
        <begin position="113"/>
        <end position="135"/>
    </location>
</feature>
<dbReference type="GO" id="GO:0046872">
    <property type="term" value="F:metal ion binding"/>
    <property type="evidence" value="ECO:0007669"/>
    <property type="project" value="UniProtKB-KW"/>
</dbReference>
<keyword evidence="3" id="KW-0349">Heme</keyword>
<dbReference type="RefSeq" id="WP_229805435.1">
    <property type="nucleotide sequence ID" value="NZ_BMXR01000010.1"/>
</dbReference>
<keyword evidence="4" id="KW-1133">Transmembrane helix</keyword>
<dbReference type="EMBL" id="BMXR01000010">
    <property type="protein sequence ID" value="GGX66141.1"/>
    <property type="molecule type" value="Genomic_DNA"/>
</dbReference>
<sequence>MWAPLHIPWGLQRWSLLSHTLIGAFVFPILVLPFWFSHRRLLSTSGKPFLRWTGRSMDILLLTLTLTGAWLFLKGNRGNAFDAWIGWAHLYPGLMLAPLLARHAWRWGVLRPILAMLLVATPIAAQGAVSSGSLISHPTGPWLFSANAEAGTVSRLHRSDPTQRNELRLGRDIRQLAVTADGRILAATGYLDDHVWLLDAEELDIRTRVELEHRPYGVLYDAANDRFWVSLFESHELVALSRAGEIVQRIPTADTPRGLALLSDGRLVVTHSMTGELSVYDTRRADTPLLQRFTLTDTSDPDEFVSQGVPRRLDDIAVVPDESELWLPHVLWNVDHPFQFQSTVYPAVSIVTVGPTGFTEDPTRRKELFRQINLTDVDGRTQIVSNPVDAEFSTTGAKVFITLAGSEDLLVFDRARSRSGEGEGERRARRVGKIDQGGAQAVQLLRHLPGAQPYGLVVDNDTLWVQNRQSLNLTRLTTGGDSPFARVRVTNADYARLSEADALTPMERRGSHLFHSGNTDRNPEYPMTGDFWMSCNSCHLDGFNLTNRYLMDDHAEDKSIRAISGHGGLSSLLSGESGPDLVRLIQDTQGGLGHDDRDNARRVTPEAIPDAIEDDIDALQAYIRRPNNLPFGPSWLRLAPSNGDRLEPSDWPSSASCAGCHQRIFEQWADSNHRLMAESNPYYRVMEDFAAETEGEAFRAWCVGCHNPQRTTVGLPFRGQENRMFSQGGEDLLAEYEHQSWSLDEGPGCVACHRVSRIEDSGGNGAIHLDVTERPTYPGEQSERPWVRWIAETTINAQPKVHAESYSRDFYDDSAYCRACHDEFSPGQGARIVTTFDEWALSSFNAPDNPEQHRSCLDCHMHADIDRIGEAIPGRSTEGGRLKDNVYTHQFTGANHHLVGLRNAEQEDMSLALLRTSAELDQWYKDGELVVRVRNVGAGHALPTGVADFRQL</sequence>
<dbReference type="SUPFAM" id="SSF48695">
    <property type="entry name" value="Multiheme cytochromes"/>
    <property type="match status" value="1"/>
</dbReference>
<reference evidence="6" key="2">
    <citation type="submission" date="2020-09" db="EMBL/GenBank/DDBJ databases">
        <authorList>
            <person name="Sun Q."/>
            <person name="Kim S."/>
        </authorList>
    </citation>
    <scope>NUCLEOTIDE SEQUENCE</scope>
    <source>
        <strain evidence="6">KCTC 22169</strain>
    </source>
</reference>
<dbReference type="InterPro" id="IPR015943">
    <property type="entry name" value="WD40/YVTN_repeat-like_dom_sf"/>
</dbReference>
<keyword evidence="7" id="KW-1185">Reference proteome</keyword>
<organism evidence="6 7">
    <name type="scientific">Saccharospirillum salsuginis</name>
    <dbReference type="NCBI Taxonomy" id="418750"/>
    <lineage>
        <taxon>Bacteria</taxon>
        <taxon>Pseudomonadati</taxon>
        <taxon>Pseudomonadota</taxon>
        <taxon>Gammaproteobacteria</taxon>
        <taxon>Oceanospirillales</taxon>
        <taxon>Saccharospirillaceae</taxon>
        <taxon>Saccharospirillum</taxon>
    </lineage>
</organism>
<dbReference type="PROSITE" id="PS51007">
    <property type="entry name" value="CYTC"/>
    <property type="match status" value="1"/>
</dbReference>
<dbReference type="InterPro" id="IPR036280">
    <property type="entry name" value="Multihaem_cyt_sf"/>
</dbReference>
<evidence type="ECO:0000256" key="1">
    <source>
        <dbReference type="ARBA" id="ARBA00022723"/>
    </source>
</evidence>
<evidence type="ECO:0000313" key="6">
    <source>
        <dbReference type="EMBL" id="GGX66141.1"/>
    </source>
</evidence>
<dbReference type="AlphaFoldDB" id="A0A918NGN8"/>
<keyword evidence="2 3" id="KW-0408">Iron</keyword>
<feature type="transmembrane region" description="Helical" evidence="4">
    <location>
        <begin position="16"/>
        <end position="36"/>
    </location>
</feature>
<dbReference type="Gene3D" id="1.10.1130.10">
    <property type="entry name" value="Flavocytochrome C3, Chain A"/>
    <property type="match status" value="1"/>
</dbReference>
<dbReference type="InterPro" id="IPR051200">
    <property type="entry name" value="Host-pathogen_enzymatic-act"/>
</dbReference>
<accession>A0A918NGN8</accession>
<dbReference type="GO" id="GO:0009055">
    <property type="term" value="F:electron transfer activity"/>
    <property type="evidence" value="ECO:0007669"/>
    <property type="project" value="InterPro"/>
</dbReference>
<feature type="transmembrane region" description="Helical" evidence="4">
    <location>
        <begin position="57"/>
        <end position="73"/>
    </location>
</feature>
<keyword evidence="4" id="KW-0472">Membrane</keyword>
<dbReference type="SUPFAM" id="SSF50974">
    <property type="entry name" value="Nitrous oxide reductase, N-terminal domain"/>
    <property type="match status" value="1"/>
</dbReference>
<dbReference type="Proteomes" id="UP000626148">
    <property type="component" value="Unassembled WGS sequence"/>
</dbReference>
<gene>
    <name evidence="6" type="ORF">GCM10007392_37230</name>
</gene>
<evidence type="ECO:0000313" key="7">
    <source>
        <dbReference type="Proteomes" id="UP000626148"/>
    </source>
</evidence>
<dbReference type="PANTHER" id="PTHR47197:SF3">
    <property type="entry name" value="DIHYDRO-HEME D1 DEHYDROGENASE"/>
    <property type="match status" value="1"/>
</dbReference>
<keyword evidence="4" id="KW-0812">Transmembrane</keyword>
<keyword evidence="1 3" id="KW-0479">Metal-binding</keyword>
<name>A0A918NGN8_9GAMM</name>
<reference evidence="6" key="1">
    <citation type="journal article" date="2014" name="Int. J. Syst. Evol. Microbiol.">
        <title>Complete genome sequence of Corynebacterium casei LMG S-19264T (=DSM 44701T), isolated from a smear-ripened cheese.</title>
        <authorList>
            <consortium name="US DOE Joint Genome Institute (JGI-PGF)"/>
            <person name="Walter F."/>
            <person name="Albersmeier A."/>
            <person name="Kalinowski J."/>
            <person name="Ruckert C."/>
        </authorList>
    </citation>
    <scope>NUCLEOTIDE SEQUENCE</scope>
    <source>
        <strain evidence="6">KCTC 22169</strain>
    </source>
</reference>
<feature type="domain" description="Cytochrome c" evidence="5">
    <location>
        <begin position="505"/>
        <end position="627"/>
    </location>
</feature>
<evidence type="ECO:0000256" key="4">
    <source>
        <dbReference type="SAM" id="Phobius"/>
    </source>
</evidence>
<evidence type="ECO:0000256" key="2">
    <source>
        <dbReference type="ARBA" id="ARBA00023004"/>
    </source>
</evidence>
<dbReference type="InterPro" id="IPR009056">
    <property type="entry name" value="Cyt_c-like_dom"/>
</dbReference>
<dbReference type="Gene3D" id="2.130.10.10">
    <property type="entry name" value="YVTN repeat-like/Quinoprotein amine dehydrogenase"/>
    <property type="match status" value="1"/>
</dbReference>
<evidence type="ECO:0000256" key="3">
    <source>
        <dbReference type="PROSITE-ProRule" id="PRU00433"/>
    </source>
</evidence>
<dbReference type="PANTHER" id="PTHR47197">
    <property type="entry name" value="PROTEIN NIRF"/>
    <property type="match status" value="1"/>
</dbReference>
<feature type="transmembrane region" description="Helical" evidence="4">
    <location>
        <begin position="85"/>
        <end position="101"/>
    </location>
</feature>
<evidence type="ECO:0000259" key="5">
    <source>
        <dbReference type="PROSITE" id="PS51007"/>
    </source>
</evidence>
<dbReference type="InterPro" id="IPR011045">
    <property type="entry name" value="N2O_reductase_N"/>
</dbReference>
<proteinExistence type="predicted"/>
<comment type="caution">
    <text evidence="6">The sequence shown here is derived from an EMBL/GenBank/DDBJ whole genome shotgun (WGS) entry which is preliminary data.</text>
</comment>
<protein>
    <recommendedName>
        <fullName evidence="5">Cytochrome c domain-containing protein</fullName>
    </recommendedName>
</protein>
<dbReference type="GO" id="GO:0020037">
    <property type="term" value="F:heme binding"/>
    <property type="evidence" value="ECO:0007669"/>
    <property type="project" value="InterPro"/>
</dbReference>